<feature type="compositionally biased region" description="Basic and acidic residues" evidence="1">
    <location>
        <begin position="89"/>
        <end position="103"/>
    </location>
</feature>
<gene>
    <name evidence="3" type="ORF">MCOR_47929</name>
</gene>
<feature type="compositionally biased region" description="Polar residues" evidence="1">
    <location>
        <begin position="191"/>
        <end position="203"/>
    </location>
</feature>
<dbReference type="OrthoDB" id="6162092at2759"/>
<feature type="compositionally biased region" description="Gly residues" evidence="1">
    <location>
        <begin position="329"/>
        <end position="368"/>
    </location>
</feature>
<feature type="compositionally biased region" description="Basic residues" evidence="1">
    <location>
        <begin position="143"/>
        <end position="155"/>
    </location>
</feature>
<evidence type="ECO:0000313" key="4">
    <source>
        <dbReference type="Proteomes" id="UP000507470"/>
    </source>
</evidence>
<sequence>MNCTKCGAELSPGAKFCEECGNRIPEQTFICQKCLNPLKKNQKFCVECGSRIDPTIYLPKNNVCKGKTDDGNLCGAILNTDEKFCSECGHSQHEDEPPAKSEEQAESSISEQTTGIQEANPERKSGDKDLQQLSSSNPEKPSKSKKKKKKKKGKEKVKPEDKANHGYQKEKAESNLEGTTTSNDRDDRKTQVVTSTIRQIGHQSSGSGSGSGAKRKNKGMEVVFHAALVEQFINNESAETVCLEFDFGRAKMRHDGSFTIDDEVYHKYEAVVVFSEPTSNDKVYNYNYFVTRTNGEKVMEYVHNNGTNVKCRTIHVRNLSTNVRPKGASGIGVDSGGGDCIDNGDGNGDGTGDGNDDGTGGGTGDGNGIGDGVSNRVDVLLDKSIDSSFVDTAYTGVMVFVKSRGVSVGIGGSGHDGGLVCVQSDGIGVSGCVMAGLMGNTSLGL</sequence>
<accession>A0A6J8E5A2</accession>
<dbReference type="Pfam" id="PF12773">
    <property type="entry name" value="DZR"/>
    <property type="match status" value="1"/>
</dbReference>
<reference evidence="3 4" key="1">
    <citation type="submission" date="2020-06" db="EMBL/GenBank/DDBJ databases">
        <authorList>
            <person name="Li R."/>
            <person name="Bekaert M."/>
        </authorList>
    </citation>
    <scope>NUCLEOTIDE SEQUENCE [LARGE SCALE GENOMIC DNA]</scope>
    <source>
        <strain evidence="4">wild</strain>
    </source>
</reference>
<dbReference type="InterPro" id="IPR025874">
    <property type="entry name" value="DZR"/>
</dbReference>
<dbReference type="Proteomes" id="UP000507470">
    <property type="component" value="Unassembled WGS sequence"/>
</dbReference>
<proteinExistence type="predicted"/>
<evidence type="ECO:0000256" key="1">
    <source>
        <dbReference type="SAM" id="MobiDB-lite"/>
    </source>
</evidence>
<feature type="domain" description="DZANK-type" evidence="2">
    <location>
        <begin position="3"/>
        <end position="49"/>
    </location>
</feature>
<name>A0A6J8E5A2_MYTCO</name>
<feature type="region of interest" description="Disordered" evidence="1">
    <location>
        <begin position="89"/>
        <end position="216"/>
    </location>
</feature>
<dbReference type="EMBL" id="CACVKT020008387">
    <property type="protein sequence ID" value="CAC5415223.1"/>
    <property type="molecule type" value="Genomic_DNA"/>
</dbReference>
<organism evidence="3 4">
    <name type="scientific">Mytilus coruscus</name>
    <name type="common">Sea mussel</name>
    <dbReference type="NCBI Taxonomy" id="42192"/>
    <lineage>
        <taxon>Eukaryota</taxon>
        <taxon>Metazoa</taxon>
        <taxon>Spiralia</taxon>
        <taxon>Lophotrochozoa</taxon>
        <taxon>Mollusca</taxon>
        <taxon>Bivalvia</taxon>
        <taxon>Autobranchia</taxon>
        <taxon>Pteriomorphia</taxon>
        <taxon>Mytilida</taxon>
        <taxon>Mytiloidea</taxon>
        <taxon>Mytilidae</taxon>
        <taxon>Mytilinae</taxon>
        <taxon>Mytilus</taxon>
    </lineage>
</organism>
<keyword evidence="4" id="KW-1185">Reference proteome</keyword>
<protein>
    <recommendedName>
        <fullName evidence="2">DZANK-type domain-containing protein</fullName>
    </recommendedName>
</protein>
<feature type="compositionally biased region" description="Basic and acidic residues" evidence="1">
    <location>
        <begin position="156"/>
        <end position="174"/>
    </location>
</feature>
<evidence type="ECO:0000259" key="2">
    <source>
        <dbReference type="Pfam" id="PF12773"/>
    </source>
</evidence>
<feature type="compositionally biased region" description="Basic and acidic residues" evidence="1">
    <location>
        <begin position="120"/>
        <end position="130"/>
    </location>
</feature>
<evidence type="ECO:0000313" key="3">
    <source>
        <dbReference type="EMBL" id="CAC5415223.1"/>
    </source>
</evidence>
<feature type="region of interest" description="Disordered" evidence="1">
    <location>
        <begin position="325"/>
        <end position="368"/>
    </location>
</feature>
<dbReference type="AlphaFoldDB" id="A0A6J8E5A2"/>